<dbReference type="AlphaFoldDB" id="A0A6G1K7F4"/>
<evidence type="ECO:0000313" key="2">
    <source>
        <dbReference type="Proteomes" id="UP000799428"/>
    </source>
</evidence>
<keyword evidence="2" id="KW-1185">Reference proteome</keyword>
<name>A0A6G1K7F4_9PLEO</name>
<evidence type="ECO:0000313" key="1">
    <source>
        <dbReference type="EMBL" id="KAF2708553.1"/>
    </source>
</evidence>
<proteinExistence type="predicted"/>
<dbReference type="Proteomes" id="UP000799428">
    <property type="component" value="Unassembled WGS sequence"/>
</dbReference>
<reference evidence="1" key="1">
    <citation type="journal article" date="2020" name="Stud. Mycol.">
        <title>101 Dothideomycetes genomes: a test case for predicting lifestyles and emergence of pathogens.</title>
        <authorList>
            <person name="Haridas S."/>
            <person name="Albert R."/>
            <person name="Binder M."/>
            <person name="Bloem J."/>
            <person name="Labutti K."/>
            <person name="Salamov A."/>
            <person name="Andreopoulos B."/>
            <person name="Baker S."/>
            <person name="Barry K."/>
            <person name="Bills G."/>
            <person name="Bluhm B."/>
            <person name="Cannon C."/>
            <person name="Castanera R."/>
            <person name="Culley D."/>
            <person name="Daum C."/>
            <person name="Ezra D."/>
            <person name="Gonzalez J."/>
            <person name="Henrissat B."/>
            <person name="Kuo A."/>
            <person name="Liang C."/>
            <person name="Lipzen A."/>
            <person name="Lutzoni F."/>
            <person name="Magnuson J."/>
            <person name="Mondo S."/>
            <person name="Nolan M."/>
            <person name="Ohm R."/>
            <person name="Pangilinan J."/>
            <person name="Park H.-J."/>
            <person name="Ramirez L."/>
            <person name="Alfaro M."/>
            <person name="Sun H."/>
            <person name="Tritt A."/>
            <person name="Yoshinaga Y."/>
            <person name="Zwiers L.-H."/>
            <person name="Turgeon B."/>
            <person name="Goodwin S."/>
            <person name="Spatafora J."/>
            <person name="Crous P."/>
            <person name="Grigoriev I."/>
        </authorList>
    </citation>
    <scope>NUCLEOTIDE SEQUENCE</scope>
    <source>
        <strain evidence="1">CBS 279.74</strain>
    </source>
</reference>
<gene>
    <name evidence="1" type="ORF">K504DRAFT_284661</name>
</gene>
<sequence>MSSGQGRSPTNSGHPLSWSKLSYVSRTDLSLYLCKGCTSTRVLTQHTAHCLLSTVYCTVYNPAVAVCFWTLCSHVVNMFD</sequence>
<protein>
    <submittedName>
        <fullName evidence="1">Uncharacterized protein</fullName>
    </submittedName>
</protein>
<accession>A0A6G1K7F4</accession>
<organism evidence="1 2">
    <name type="scientific">Pleomassaria siparia CBS 279.74</name>
    <dbReference type="NCBI Taxonomy" id="1314801"/>
    <lineage>
        <taxon>Eukaryota</taxon>
        <taxon>Fungi</taxon>
        <taxon>Dikarya</taxon>
        <taxon>Ascomycota</taxon>
        <taxon>Pezizomycotina</taxon>
        <taxon>Dothideomycetes</taxon>
        <taxon>Pleosporomycetidae</taxon>
        <taxon>Pleosporales</taxon>
        <taxon>Pleomassariaceae</taxon>
        <taxon>Pleomassaria</taxon>
    </lineage>
</organism>
<dbReference type="EMBL" id="MU005771">
    <property type="protein sequence ID" value="KAF2708553.1"/>
    <property type="molecule type" value="Genomic_DNA"/>
</dbReference>